<accession>A0A840QPU1</accession>
<dbReference type="NCBIfam" id="TIGR00730">
    <property type="entry name" value="Rossman fold protein, TIGR00730 family"/>
    <property type="match status" value="1"/>
</dbReference>
<dbReference type="SUPFAM" id="SSF102405">
    <property type="entry name" value="MCP/YpsA-like"/>
    <property type="match status" value="1"/>
</dbReference>
<dbReference type="PANTHER" id="PTHR31223:SF70">
    <property type="entry name" value="LOG FAMILY PROTEIN YJL055W"/>
    <property type="match status" value="1"/>
</dbReference>
<comment type="similarity">
    <text evidence="1 2">Belongs to the LOG family.</text>
</comment>
<comment type="caution">
    <text evidence="3">The sequence shown here is derived from an EMBL/GenBank/DDBJ whole genome shotgun (WGS) entry which is preliminary data.</text>
</comment>
<dbReference type="EMBL" id="JACHHB010000005">
    <property type="protein sequence ID" value="MBB5173337.1"/>
    <property type="molecule type" value="Genomic_DNA"/>
</dbReference>
<dbReference type="Proteomes" id="UP000551878">
    <property type="component" value="Unassembled WGS sequence"/>
</dbReference>
<dbReference type="InterPro" id="IPR031100">
    <property type="entry name" value="LOG_fam"/>
</dbReference>
<dbReference type="EC" id="3.2.2.n1" evidence="2"/>
<dbReference type="GO" id="GO:0016799">
    <property type="term" value="F:hydrolase activity, hydrolyzing N-glycosyl compounds"/>
    <property type="evidence" value="ECO:0007669"/>
    <property type="project" value="TreeGrafter"/>
</dbReference>
<dbReference type="AlphaFoldDB" id="A0A840QPU1"/>
<protein>
    <recommendedName>
        <fullName evidence="2">Cytokinin riboside 5'-monophosphate phosphoribohydrolase</fullName>
        <ecNumber evidence="2">3.2.2.n1</ecNumber>
    </recommendedName>
</protein>
<evidence type="ECO:0000256" key="2">
    <source>
        <dbReference type="RuleBase" id="RU363015"/>
    </source>
</evidence>
<keyword evidence="2" id="KW-0378">Hydrolase</keyword>
<name>A0A840QPU1_9BACI</name>
<keyword evidence="2" id="KW-0203">Cytokinin biosynthesis</keyword>
<organism evidence="3 4">
    <name type="scientific">Texcoconibacillus texcoconensis</name>
    <dbReference type="NCBI Taxonomy" id="1095777"/>
    <lineage>
        <taxon>Bacteria</taxon>
        <taxon>Bacillati</taxon>
        <taxon>Bacillota</taxon>
        <taxon>Bacilli</taxon>
        <taxon>Bacillales</taxon>
        <taxon>Bacillaceae</taxon>
        <taxon>Texcoconibacillus</taxon>
    </lineage>
</organism>
<evidence type="ECO:0000256" key="1">
    <source>
        <dbReference type="ARBA" id="ARBA00006763"/>
    </source>
</evidence>
<evidence type="ECO:0000313" key="3">
    <source>
        <dbReference type="EMBL" id="MBB5173337.1"/>
    </source>
</evidence>
<gene>
    <name evidence="3" type="ORF">HNQ41_001506</name>
</gene>
<dbReference type="PANTHER" id="PTHR31223">
    <property type="entry name" value="LOG FAMILY PROTEIN YJL055W"/>
    <property type="match status" value="1"/>
</dbReference>
<sequence>MQRLCVFCGSREGNKQEYRNGAKQLGELLAKRNIELVYGGASVGMMAEVANAVIDHGGNVRGIMPEFLATKEKAHKYITKMEIVETMHDRKRRMTELADAFIALPGGIGTMEEYFEVMTLAQLGKHHKRCGLLNIDGYYDQLLEFFYHMKNEGFIDEDGYRLIVEANTVEDILDKVK</sequence>
<dbReference type="GO" id="GO:0005829">
    <property type="term" value="C:cytosol"/>
    <property type="evidence" value="ECO:0007669"/>
    <property type="project" value="TreeGrafter"/>
</dbReference>
<evidence type="ECO:0000313" key="4">
    <source>
        <dbReference type="Proteomes" id="UP000551878"/>
    </source>
</evidence>
<proteinExistence type="inferred from homology"/>
<dbReference type="GO" id="GO:0009691">
    <property type="term" value="P:cytokinin biosynthetic process"/>
    <property type="evidence" value="ECO:0007669"/>
    <property type="project" value="UniProtKB-UniRule"/>
</dbReference>
<dbReference type="Pfam" id="PF03641">
    <property type="entry name" value="Lysine_decarbox"/>
    <property type="match status" value="1"/>
</dbReference>
<dbReference type="RefSeq" id="WP_184663781.1">
    <property type="nucleotide sequence ID" value="NZ_JACHHB010000005.1"/>
</dbReference>
<dbReference type="Gene3D" id="3.40.50.450">
    <property type="match status" value="1"/>
</dbReference>
<reference evidence="3 4" key="1">
    <citation type="submission" date="2020-08" db="EMBL/GenBank/DDBJ databases">
        <title>Genomic Encyclopedia of Type Strains, Phase IV (KMG-IV): sequencing the most valuable type-strain genomes for metagenomic binning, comparative biology and taxonomic classification.</title>
        <authorList>
            <person name="Goeker M."/>
        </authorList>
    </citation>
    <scope>NUCLEOTIDE SEQUENCE [LARGE SCALE GENOMIC DNA]</scope>
    <source>
        <strain evidence="3 4">DSM 24696</strain>
    </source>
</reference>
<keyword evidence="4" id="KW-1185">Reference proteome</keyword>
<dbReference type="InterPro" id="IPR005269">
    <property type="entry name" value="LOG"/>
</dbReference>